<dbReference type="SUPFAM" id="SSF103473">
    <property type="entry name" value="MFS general substrate transporter"/>
    <property type="match status" value="1"/>
</dbReference>
<evidence type="ECO:0000259" key="6">
    <source>
        <dbReference type="PROSITE" id="PS50850"/>
    </source>
</evidence>
<proteinExistence type="predicted"/>
<feature type="transmembrane region" description="Helical" evidence="5">
    <location>
        <begin position="128"/>
        <end position="148"/>
    </location>
</feature>
<dbReference type="STRING" id="35622.SAMN04489764_4833"/>
<protein>
    <submittedName>
        <fullName evidence="7">Major Facilitator Superfamily protein</fullName>
    </submittedName>
</protein>
<feature type="transmembrane region" description="Helical" evidence="5">
    <location>
        <begin position="104"/>
        <end position="121"/>
    </location>
</feature>
<feature type="transmembrane region" description="Helical" evidence="5">
    <location>
        <begin position="378"/>
        <end position="398"/>
    </location>
</feature>
<feature type="transmembrane region" description="Helical" evidence="5">
    <location>
        <begin position="342"/>
        <end position="366"/>
    </location>
</feature>
<feature type="transmembrane region" description="Helical" evidence="5">
    <location>
        <begin position="154"/>
        <end position="175"/>
    </location>
</feature>
<evidence type="ECO:0000313" key="7">
    <source>
        <dbReference type="EMBL" id="SDR29021.1"/>
    </source>
</evidence>
<organism evidence="7 8">
    <name type="scientific">Thermostaphylospora chromogena</name>
    <dbReference type="NCBI Taxonomy" id="35622"/>
    <lineage>
        <taxon>Bacteria</taxon>
        <taxon>Bacillati</taxon>
        <taxon>Actinomycetota</taxon>
        <taxon>Actinomycetes</taxon>
        <taxon>Streptosporangiales</taxon>
        <taxon>Thermomonosporaceae</taxon>
        <taxon>Thermostaphylospora</taxon>
    </lineage>
</organism>
<evidence type="ECO:0000256" key="2">
    <source>
        <dbReference type="ARBA" id="ARBA00022692"/>
    </source>
</evidence>
<keyword evidence="4 5" id="KW-0472">Membrane</keyword>
<dbReference type="Gene3D" id="1.20.1250.20">
    <property type="entry name" value="MFS general substrate transporter like domains"/>
    <property type="match status" value="1"/>
</dbReference>
<feature type="transmembrane region" description="Helical" evidence="5">
    <location>
        <begin position="195"/>
        <end position="215"/>
    </location>
</feature>
<dbReference type="AlphaFoldDB" id="A0A1H1HU92"/>
<dbReference type="PANTHER" id="PTHR23501:SF154">
    <property type="entry name" value="MULTIDRUG-EFFLUX TRANSPORTER RV1634-RELATED"/>
    <property type="match status" value="1"/>
</dbReference>
<evidence type="ECO:0000256" key="4">
    <source>
        <dbReference type="ARBA" id="ARBA00023136"/>
    </source>
</evidence>
<evidence type="ECO:0000256" key="5">
    <source>
        <dbReference type="SAM" id="Phobius"/>
    </source>
</evidence>
<sequence>MKHRALTIGLVAMVSLVAVEYLAVATAMPIVAEDLGGQGLYGLAFSSALATGVIGMVAGGRWGDLRGPLEPLWTGIALFAAGLLLAGFASIMEVFIAARLIQGFGGALITVALYVVVARVYPESRHPWIFSLFAAAWVVPSIVGPAIVGGVTDAFGWQWVFLGVPMLTLPAAFLLWRGLRGQPVKGGQAESAPGLIIKIVWSALTAVGAALTQYGSDHNQWMMVAGLVVLAVTLPRLLPRGTLRAAAGLPAVISLRGLAGSAFVAAEVFVPLMLVQERGLTPFTAGLALTGSALTWSFGSWLQGREVFSRQVNLRGGMICIVLGLAGMATVTFPVVPLAVAYPAWMIGGLGMGLIYPTLSVLTLELSEPGEQGANSGALQVGESVYSVMAIALSGALFNALGSGYLAAYLFCIALALIGLLITPRLTSAPRPAEDPLPAS</sequence>
<keyword evidence="3 5" id="KW-1133">Transmembrane helix</keyword>
<dbReference type="OrthoDB" id="9778875at2"/>
<feature type="transmembrane region" description="Helical" evidence="5">
    <location>
        <begin position="404"/>
        <end position="422"/>
    </location>
</feature>
<reference evidence="7 8" key="1">
    <citation type="submission" date="2016-10" db="EMBL/GenBank/DDBJ databases">
        <authorList>
            <person name="de Groot N.N."/>
        </authorList>
    </citation>
    <scope>NUCLEOTIDE SEQUENCE [LARGE SCALE GENOMIC DNA]</scope>
    <source>
        <strain evidence="7 8">DSM 43794</strain>
    </source>
</reference>
<keyword evidence="2 5" id="KW-0812">Transmembrane</keyword>
<gene>
    <name evidence="7" type="ORF">SAMN04489764_4833</name>
</gene>
<feature type="transmembrane region" description="Helical" evidence="5">
    <location>
        <begin position="314"/>
        <end position="336"/>
    </location>
</feature>
<feature type="transmembrane region" description="Helical" evidence="5">
    <location>
        <begin position="251"/>
        <end position="274"/>
    </location>
</feature>
<dbReference type="RefSeq" id="WP_093262187.1">
    <property type="nucleotide sequence ID" value="NZ_FNKK01000002.1"/>
</dbReference>
<dbReference type="PROSITE" id="PS50850">
    <property type="entry name" value="MFS"/>
    <property type="match status" value="1"/>
</dbReference>
<keyword evidence="8" id="KW-1185">Reference proteome</keyword>
<dbReference type="EMBL" id="FNKK01000002">
    <property type="protein sequence ID" value="SDR29021.1"/>
    <property type="molecule type" value="Genomic_DNA"/>
</dbReference>
<dbReference type="InterPro" id="IPR011701">
    <property type="entry name" value="MFS"/>
</dbReference>
<feature type="transmembrane region" description="Helical" evidence="5">
    <location>
        <begin position="41"/>
        <end position="60"/>
    </location>
</feature>
<dbReference type="InterPro" id="IPR020846">
    <property type="entry name" value="MFS_dom"/>
</dbReference>
<dbReference type="Proteomes" id="UP000217103">
    <property type="component" value="Unassembled WGS sequence"/>
</dbReference>
<evidence type="ECO:0000313" key="8">
    <source>
        <dbReference type="Proteomes" id="UP000217103"/>
    </source>
</evidence>
<dbReference type="PANTHER" id="PTHR23501">
    <property type="entry name" value="MAJOR FACILITATOR SUPERFAMILY"/>
    <property type="match status" value="1"/>
</dbReference>
<feature type="transmembrane region" description="Helical" evidence="5">
    <location>
        <begin position="72"/>
        <end position="98"/>
    </location>
</feature>
<feature type="domain" description="Major facilitator superfamily (MFS) profile" evidence="6">
    <location>
        <begin position="6"/>
        <end position="431"/>
    </location>
</feature>
<comment type="subcellular location">
    <subcellularLocation>
        <location evidence="1">Cell membrane</location>
        <topology evidence="1">Multi-pass membrane protein</topology>
    </subcellularLocation>
</comment>
<name>A0A1H1HU92_9ACTN</name>
<evidence type="ECO:0000256" key="1">
    <source>
        <dbReference type="ARBA" id="ARBA00004651"/>
    </source>
</evidence>
<feature type="transmembrane region" description="Helical" evidence="5">
    <location>
        <begin position="221"/>
        <end position="239"/>
    </location>
</feature>
<feature type="transmembrane region" description="Helical" evidence="5">
    <location>
        <begin position="280"/>
        <end position="302"/>
    </location>
</feature>
<accession>A0A1H1HU92</accession>
<dbReference type="Pfam" id="PF07690">
    <property type="entry name" value="MFS_1"/>
    <property type="match status" value="1"/>
</dbReference>
<dbReference type="GO" id="GO:0022857">
    <property type="term" value="F:transmembrane transporter activity"/>
    <property type="evidence" value="ECO:0007669"/>
    <property type="project" value="InterPro"/>
</dbReference>
<dbReference type="GO" id="GO:0005886">
    <property type="term" value="C:plasma membrane"/>
    <property type="evidence" value="ECO:0007669"/>
    <property type="project" value="UniProtKB-SubCell"/>
</dbReference>
<dbReference type="InterPro" id="IPR036259">
    <property type="entry name" value="MFS_trans_sf"/>
</dbReference>
<evidence type="ECO:0000256" key="3">
    <source>
        <dbReference type="ARBA" id="ARBA00022989"/>
    </source>
</evidence>